<name>A0A0L8I3A2_OCTBM</name>
<dbReference type="AlphaFoldDB" id="A0A0L8I3A2"/>
<evidence type="ECO:0000256" key="1">
    <source>
        <dbReference type="SAM" id="MobiDB-lite"/>
    </source>
</evidence>
<sequence>IWFCRIALLLKLRLYTVAHSELQNFKNLDTPDLYYQYYTVNYPGRKAWKGTLNDDDDDDKENKTRSKMPK</sequence>
<organism evidence="3">
    <name type="scientific">Octopus bimaculoides</name>
    <name type="common">California two-spotted octopus</name>
    <dbReference type="NCBI Taxonomy" id="37653"/>
    <lineage>
        <taxon>Eukaryota</taxon>
        <taxon>Metazoa</taxon>
        <taxon>Spiralia</taxon>
        <taxon>Lophotrochozoa</taxon>
        <taxon>Mollusca</taxon>
        <taxon>Cephalopoda</taxon>
        <taxon>Coleoidea</taxon>
        <taxon>Octopodiformes</taxon>
        <taxon>Octopoda</taxon>
        <taxon>Incirrata</taxon>
        <taxon>Octopodidae</taxon>
        <taxon>Octopus</taxon>
    </lineage>
</organism>
<accession>A0A0L8I3A2</accession>
<protein>
    <submittedName>
        <fullName evidence="3">Uncharacterized protein</fullName>
    </submittedName>
</protein>
<proteinExistence type="predicted"/>
<feature type="chain" id="PRO_5005584131" evidence="2">
    <location>
        <begin position="19"/>
        <end position="70"/>
    </location>
</feature>
<feature type="signal peptide" evidence="2">
    <location>
        <begin position="1"/>
        <end position="18"/>
    </location>
</feature>
<keyword evidence="2" id="KW-0732">Signal</keyword>
<gene>
    <name evidence="3" type="ORF">OCBIM_22038016mg</name>
</gene>
<reference evidence="3" key="1">
    <citation type="submission" date="2015-07" db="EMBL/GenBank/DDBJ databases">
        <title>MeaNS - Measles Nucleotide Surveillance Program.</title>
        <authorList>
            <person name="Tran T."/>
            <person name="Druce J."/>
        </authorList>
    </citation>
    <scope>NUCLEOTIDE SEQUENCE</scope>
    <source>
        <strain evidence="3">UCB-OBI-ISO-001</strain>
        <tissue evidence="3">Gonad</tissue>
    </source>
</reference>
<dbReference type="STRING" id="37653.A0A0L8I3A2"/>
<evidence type="ECO:0000256" key="2">
    <source>
        <dbReference type="SAM" id="SignalP"/>
    </source>
</evidence>
<dbReference type="EMBL" id="KQ416719">
    <property type="protein sequence ID" value="KOF95545.1"/>
    <property type="molecule type" value="Genomic_DNA"/>
</dbReference>
<feature type="non-terminal residue" evidence="3">
    <location>
        <position position="1"/>
    </location>
</feature>
<feature type="region of interest" description="Disordered" evidence="1">
    <location>
        <begin position="48"/>
        <end position="70"/>
    </location>
</feature>
<evidence type="ECO:0000313" key="3">
    <source>
        <dbReference type="EMBL" id="KOF95545.1"/>
    </source>
</evidence>